<dbReference type="InterPro" id="IPR003689">
    <property type="entry name" value="ZIP"/>
</dbReference>
<evidence type="ECO:0000256" key="5">
    <source>
        <dbReference type="SAM" id="MobiDB-lite"/>
    </source>
</evidence>
<dbReference type="STRING" id="133383.A0A1R0H5L2"/>
<feature type="compositionally biased region" description="Basic and acidic residues" evidence="5">
    <location>
        <begin position="369"/>
        <end position="386"/>
    </location>
</feature>
<gene>
    <name evidence="7" type="ORF">AYI68_g1376</name>
</gene>
<organism evidence="7 8">
    <name type="scientific">Smittium mucronatum</name>
    <dbReference type="NCBI Taxonomy" id="133383"/>
    <lineage>
        <taxon>Eukaryota</taxon>
        <taxon>Fungi</taxon>
        <taxon>Fungi incertae sedis</taxon>
        <taxon>Zoopagomycota</taxon>
        <taxon>Kickxellomycotina</taxon>
        <taxon>Harpellomycetes</taxon>
        <taxon>Harpellales</taxon>
        <taxon>Legeriomycetaceae</taxon>
        <taxon>Smittium</taxon>
    </lineage>
</organism>
<evidence type="ECO:0000313" key="7">
    <source>
        <dbReference type="EMBL" id="OLY84465.1"/>
    </source>
</evidence>
<comment type="caution">
    <text evidence="7">The sequence shown here is derived from an EMBL/GenBank/DDBJ whole genome shotgun (WGS) entry which is preliminary data.</text>
</comment>
<evidence type="ECO:0000256" key="1">
    <source>
        <dbReference type="ARBA" id="ARBA00004141"/>
    </source>
</evidence>
<feature type="transmembrane region" description="Helical" evidence="6">
    <location>
        <begin position="626"/>
        <end position="648"/>
    </location>
</feature>
<evidence type="ECO:0000256" key="4">
    <source>
        <dbReference type="ARBA" id="ARBA00023136"/>
    </source>
</evidence>
<feature type="region of interest" description="Disordered" evidence="5">
    <location>
        <begin position="445"/>
        <end position="483"/>
    </location>
</feature>
<feature type="region of interest" description="Disordered" evidence="5">
    <location>
        <begin position="369"/>
        <end position="400"/>
    </location>
</feature>
<feature type="transmembrane region" description="Helical" evidence="6">
    <location>
        <begin position="63"/>
        <end position="89"/>
    </location>
</feature>
<name>A0A1R0H5L2_9FUNG</name>
<sequence length="680" mass="74347">MIKGSQDANDSEIWIYVLASAAATAMGGASAIMAYTSIFVLLNESVLAFSRVKDIHLIGKNPNLFALLSILAGMYGNNILSSFFVYLFGLERSDSTQICAHGHIHVHENVTPLDDPVSQLDSHDTQETENSAFSFDDSNGIPKDQCDIEIIADIKDGEDIIKKRKHSNSLDFSSSTLSKTCPPGDFIHSRSSRPSIKACVRIKKSSEPKGISHGHTLIPPDSSLSYLLTNEQKNSDDFPEHCEDETCAMILNTKPVEDCNSPDNCLETKNLEEIIICSDSDCLETDSKSPGDSSIGFSPLNDDLSKLDSCTPTCSNHNTLNNSKSVSLNVNSFEPVIDLKNLNGYGSLEEYKISSPSKVDIHSHEKGVHISKLHDKHGDQDIDGPKKRSKIGKSGAVKKGSKMDHLHIICSHEHVIPIPPNSKIDEQSHLLLTQTRHSLGHSHIHSDEYEHGHDHDHDHSHNLSSQSHNHNHNHGHGHEHHHHIHFHEEPVGGVISIDRQLISNGIKTAVAIAIHKFPEGLVLFLSGKSSLRLGAWVSISLFFHNFPEGLMLSLPIYLSTRSRIKTLSIALVLGVLPPVLGAGLGQIISQYLPRPDDPSVLSLFGTIAGEMHPDLGDGDFGDRWNLIFGTNFGFTAGMMLIVSLSGMLPTALFYNPKGDVVVSSFVVTLVLSAFGGMIFH</sequence>
<evidence type="ECO:0000256" key="2">
    <source>
        <dbReference type="ARBA" id="ARBA00022692"/>
    </source>
</evidence>
<keyword evidence="2 6" id="KW-0812">Transmembrane</keyword>
<dbReference type="OrthoDB" id="262547at2759"/>
<evidence type="ECO:0000256" key="3">
    <source>
        <dbReference type="ARBA" id="ARBA00022989"/>
    </source>
</evidence>
<feature type="transmembrane region" description="Helical" evidence="6">
    <location>
        <begin position="660"/>
        <end position="679"/>
    </location>
</feature>
<keyword evidence="4 6" id="KW-0472">Membrane</keyword>
<dbReference type="GO" id="GO:0005385">
    <property type="term" value="F:zinc ion transmembrane transporter activity"/>
    <property type="evidence" value="ECO:0007669"/>
    <property type="project" value="TreeGrafter"/>
</dbReference>
<evidence type="ECO:0000256" key="6">
    <source>
        <dbReference type="SAM" id="Phobius"/>
    </source>
</evidence>
<keyword evidence="3 6" id="KW-1133">Transmembrane helix</keyword>
<feature type="compositionally biased region" description="Basic residues" evidence="5">
    <location>
        <begin position="469"/>
        <end position="483"/>
    </location>
</feature>
<evidence type="ECO:0000313" key="8">
    <source>
        <dbReference type="Proteomes" id="UP000187455"/>
    </source>
</evidence>
<proteinExistence type="predicted"/>
<feature type="compositionally biased region" description="Basic and acidic residues" evidence="5">
    <location>
        <begin position="445"/>
        <end position="461"/>
    </location>
</feature>
<protein>
    <submittedName>
        <fullName evidence="7">Zinc transporter ZupT</fullName>
    </submittedName>
</protein>
<keyword evidence="8" id="KW-1185">Reference proteome</keyword>
<dbReference type="EMBL" id="LSSL01000486">
    <property type="protein sequence ID" value="OLY84465.1"/>
    <property type="molecule type" value="Genomic_DNA"/>
</dbReference>
<dbReference type="GO" id="GO:0016020">
    <property type="term" value="C:membrane"/>
    <property type="evidence" value="ECO:0007669"/>
    <property type="project" value="UniProtKB-SubCell"/>
</dbReference>
<accession>A0A1R0H5L2</accession>
<dbReference type="PANTHER" id="PTHR11040">
    <property type="entry name" value="ZINC/IRON TRANSPORTER"/>
    <property type="match status" value="1"/>
</dbReference>
<feature type="transmembrane region" description="Helical" evidence="6">
    <location>
        <begin position="570"/>
        <end position="592"/>
    </location>
</feature>
<comment type="subcellular location">
    <subcellularLocation>
        <location evidence="1">Membrane</location>
        <topology evidence="1">Multi-pass membrane protein</topology>
    </subcellularLocation>
</comment>
<dbReference type="Pfam" id="PF02535">
    <property type="entry name" value="Zip"/>
    <property type="match status" value="1"/>
</dbReference>
<dbReference type="Proteomes" id="UP000187455">
    <property type="component" value="Unassembled WGS sequence"/>
</dbReference>
<dbReference type="PANTHER" id="PTHR11040:SF205">
    <property type="entry name" value="ZINC TRANSPORTER ZUPT"/>
    <property type="match status" value="1"/>
</dbReference>
<reference evidence="7 8" key="1">
    <citation type="journal article" date="2016" name="Mol. Biol. Evol.">
        <title>Genome-Wide Survey of Gut Fungi (Harpellales) Reveals the First Horizontally Transferred Ubiquitin Gene from a Mosquito Host.</title>
        <authorList>
            <person name="Wang Y."/>
            <person name="White M.M."/>
            <person name="Kvist S."/>
            <person name="Moncalvo J.M."/>
        </authorList>
    </citation>
    <scope>NUCLEOTIDE SEQUENCE [LARGE SCALE GENOMIC DNA]</scope>
    <source>
        <strain evidence="7 8">ALG-7-W6</strain>
    </source>
</reference>
<feature type="transmembrane region" description="Helical" evidence="6">
    <location>
        <begin position="13"/>
        <end position="42"/>
    </location>
</feature>
<dbReference type="AlphaFoldDB" id="A0A1R0H5L2"/>